<dbReference type="PANTHER" id="PTHR30012:SF0">
    <property type="entry name" value="TYPE II SECRETION SYSTEM PROTEIN F-RELATED"/>
    <property type="match status" value="1"/>
</dbReference>
<protein>
    <recommendedName>
        <fullName evidence="13">General secretion pathway protein F</fullName>
    </recommendedName>
</protein>
<evidence type="ECO:0000256" key="5">
    <source>
        <dbReference type="ARBA" id="ARBA00022475"/>
    </source>
</evidence>
<feature type="transmembrane region" description="Helical" evidence="15">
    <location>
        <begin position="273"/>
        <end position="293"/>
    </location>
</feature>
<keyword evidence="12 15" id="KW-0472">Membrane</keyword>
<dbReference type="EMBL" id="JBHUEY010000006">
    <property type="protein sequence ID" value="MFD1785029.1"/>
    <property type="molecule type" value="Genomic_DNA"/>
</dbReference>
<evidence type="ECO:0000256" key="12">
    <source>
        <dbReference type="ARBA" id="ARBA00023136"/>
    </source>
</evidence>
<evidence type="ECO:0000256" key="10">
    <source>
        <dbReference type="ARBA" id="ARBA00022927"/>
    </source>
</evidence>
<evidence type="ECO:0000256" key="3">
    <source>
        <dbReference type="ARBA" id="ARBA00005745"/>
    </source>
</evidence>
<comment type="caution">
    <text evidence="17">The sequence shown here is derived from an EMBL/GenBank/DDBJ whole genome shotgun (WGS) entry which is preliminary data.</text>
</comment>
<dbReference type="Gene3D" id="1.20.81.30">
    <property type="entry name" value="Type II secretion system (T2SS), domain F"/>
    <property type="match status" value="2"/>
</dbReference>
<comment type="function">
    <text evidence="1">Component of the type II secretion system inner membrane complex required for the energy-dependent secretion of extracellular factors such as proteases and toxins from the periplasm.</text>
</comment>
<evidence type="ECO:0000256" key="6">
    <source>
        <dbReference type="ARBA" id="ARBA00022519"/>
    </source>
</evidence>
<feature type="domain" description="Type II secretion system protein GspF" evidence="16">
    <location>
        <begin position="71"/>
        <end position="193"/>
    </location>
</feature>
<accession>A0ABW4N4Z4</accession>
<feature type="domain" description="Type II secretion system protein GspF" evidence="16">
    <location>
        <begin position="274"/>
        <end position="395"/>
    </location>
</feature>
<evidence type="ECO:0000256" key="8">
    <source>
        <dbReference type="ARBA" id="ARBA00022723"/>
    </source>
</evidence>
<keyword evidence="11 15" id="KW-1133">Transmembrane helix</keyword>
<keyword evidence="7 14" id="KW-0812">Transmembrane</keyword>
<dbReference type="InterPro" id="IPR042094">
    <property type="entry name" value="T2SS_GspF_sf"/>
</dbReference>
<evidence type="ECO:0000313" key="17">
    <source>
        <dbReference type="EMBL" id="MFD1785029.1"/>
    </source>
</evidence>
<evidence type="ECO:0000256" key="7">
    <source>
        <dbReference type="ARBA" id="ARBA00022692"/>
    </source>
</evidence>
<feature type="transmembrane region" description="Helical" evidence="15">
    <location>
        <begin position="223"/>
        <end position="242"/>
    </location>
</feature>
<feature type="transmembrane region" description="Helical" evidence="15">
    <location>
        <begin position="376"/>
        <end position="397"/>
    </location>
</feature>
<evidence type="ECO:0000256" key="11">
    <source>
        <dbReference type="ARBA" id="ARBA00022989"/>
    </source>
</evidence>
<evidence type="ECO:0000256" key="14">
    <source>
        <dbReference type="RuleBase" id="RU003923"/>
    </source>
</evidence>
<gene>
    <name evidence="17" type="primary">gspF</name>
    <name evidence="17" type="ORF">ACFSC0_16625</name>
</gene>
<sequence length="405" mass="43396">MSAFEYVALDGGGRTRSGVVAAATERAARQKLHARRLVPVRLSPAAEGAQASAPARRLFPEHLSVKQLALFTRQLATLVSVAPLEEALRTLSLQAERPVLRRALTGVHAGVLEGYRLSEAMRRQGAAFPPLYRAMVAAGESSGTLPAILERLADLLETDEQARSRLATALIYPAALTVTALAVIAALLTFVVPKVVDQFDSMGQQLPWLTRAIIFISTGLRDWGWLIGLVLIAAGAGFAWALRRPGFRLKVDGAILKAPLVGRLIRDLHAARLARTLATMIAGGLPVLEGLMLTGPTITNSVLRRATEEMATTIREGGSLSAAMRRVEVFPPLLVYMAASGESSGRVEPMLARAADYLEREVNAFTATALSLLEPAIIIVMGAVVTLIVLSILLPILQINTLAFR</sequence>
<keyword evidence="9" id="KW-0106">Calcium</keyword>
<dbReference type="Pfam" id="PF00482">
    <property type="entry name" value="T2SSF"/>
    <property type="match status" value="2"/>
</dbReference>
<dbReference type="RefSeq" id="WP_377281986.1">
    <property type="nucleotide sequence ID" value="NZ_JBHRSI010000005.1"/>
</dbReference>
<evidence type="ECO:0000256" key="4">
    <source>
        <dbReference type="ARBA" id="ARBA00022448"/>
    </source>
</evidence>
<dbReference type="InterPro" id="IPR003004">
    <property type="entry name" value="GspF/PilC"/>
</dbReference>
<dbReference type="InterPro" id="IPR001992">
    <property type="entry name" value="T2SS_GspF/T4SS_PilC_CS"/>
</dbReference>
<name>A0ABW4N4Z4_9CAUL</name>
<comment type="similarity">
    <text evidence="3 14">Belongs to the GSP F family.</text>
</comment>
<evidence type="ECO:0000256" key="2">
    <source>
        <dbReference type="ARBA" id="ARBA00004429"/>
    </source>
</evidence>
<dbReference type="PANTHER" id="PTHR30012">
    <property type="entry name" value="GENERAL SECRETION PATHWAY PROTEIN"/>
    <property type="match status" value="1"/>
</dbReference>
<evidence type="ECO:0000313" key="18">
    <source>
        <dbReference type="Proteomes" id="UP001597237"/>
    </source>
</evidence>
<keyword evidence="18" id="KW-1185">Reference proteome</keyword>
<keyword evidence="4 14" id="KW-0813">Transport</keyword>
<reference evidence="18" key="1">
    <citation type="journal article" date="2019" name="Int. J. Syst. Evol. Microbiol.">
        <title>The Global Catalogue of Microorganisms (GCM) 10K type strain sequencing project: providing services to taxonomists for standard genome sequencing and annotation.</title>
        <authorList>
            <consortium name="The Broad Institute Genomics Platform"/>
            <consortium name="The Broad Institute Genome Sequencing Center for Infectious Disease"/>
            <person name="Wu L."/>
            <person name="Ma J."/>
        </authorList>
    </citation>
    <scope>NUCLEOTIDE SEQUENCE [LARGE SCALE GENOMIC DNA]</scope>
    <source>
        <strain evidence="18">DFY28</strain>
    </source>
</reference>
<keyword evidence="8" id="KW-0479">Metal-binding</keyword>
<keyword evidence="6" id="KW-0997">Cell inner membrane</keyword>
<organism evidence="17 18">
    <name type="scientific">Phenylobacterium terrae</name>
    <dbReference type="NCBI Taxonomy" id="2665495"/>
    <lineage>
        <taxon>Bacteria</taxon>
        <taxon>Pseudomonadati</taxon>
        <taxon>Pseudomonadota</taxon>
        <taxon>Alphaproteobacteria</taxon>
        <taxon>Caulobacterales</taxon>
        <taxon>Caulobacteraceae</taxon>
        <taxon>Phenylobacterium</taxon>
    </lineage>
</organism>
<evidence type="ECO:0000256" key="15">
    <source>
        <dbReference type="SAM" id="Phobius"/>
    </source>
</evidence>
<dbReference type="PRINTS" id="PR00812">
    <property type="entry name" value="BCTERIALGSPF"/>
</dbReference>
<keyword evidence="5" id="KW-1003">Cell membrane</keyword>
<evidence type="ECO:0000256" key="1">
    <source>
        <dbReference type="ARBA" id="ARBA00002684"/>
    </source>
</evidence>
<dbReference type="Proteomes" id="UP001597237">
    <property type="component" value="Unassembled WGS sequence"/>
</dbReference>
<evidence type="ECO:0000256" key="9">
    <source>
        <dbReference type="ARBA" id="ARBA00022837"/>
    </source>
</evidence>
<evidence type="ECO:0000259" key="16">
    <source>
        <dbReference type="Pfam" id="PF00482"/>
    </source>
</evidence>
<comment type="subcellular location">
    <subcellularLocation>
        <location evidence="2 14">Cell inner membrane</location>
        <topology evidence="2 14">Multi-pass membrane protein</topology>
    </subcellularLocation>
</comment>
<keyword evidence="10" id="KW-0653">Protein transport</keyword>
<dbReference type="NCBIfam" id="TIGR02120">
    <property type="entry name" value="GspF"/>
    <property type="match status" value="1"/>
</dbReference>
<evidence type="ECO:0000256" key="13">
    <source>
        <dbReference type="ARBA" id="ARBA00030750"/>
    </source>
</evidence>
<dbReference type="InterPro" id="IPR011850">
    <property type="entry name" value="T2SS_GspF"/>
</dbReference>
<proteinExistence type="inferred from homology"/>
<dbReference type="InterPro" id="IPR018076">
    <property type="entry name" value="T2SS_GspF_dom"/>
</dbReference>
<dbReference type="PROSITE" id="PS00874">
    <property type="entry name" value="T2SP_F"/>
    <property type="match status" value="1"/>
</dbReference>
<feature type="transmembrane region" description="Helical" evidence="15">
    <location>
        <begin position="170"/>
        <end position="192"/>
    </location>
</feature>